<evidence type="ECO:0000313" key="9">
    <source>
        <dbReference type="Proteomes" id="UP001596263"/>
    </source>
</evidence>
<evidence type="ECO:0000256" key="6">
    <source>
        <dbReference type="SAM" id="MobiDB-lite"/>
    </source>
</evidence>
<dbReference type="SUPFAM" id="SSF51126">
    <property type="entry name" value="Pectin lyase-like"/>
    <property type="match status" value="2"/>
</dbReference>
<dbReference type="RefSeq" id="WP_380859833.1">
    <property type="nucleotide sequence ID" value="NZ_JBHSKM010000023.1"/>
</dbReference>
<sequence length="688" mass="72415">MNENRSKARHRRGRSVPAVGVPLVLTLAGALAYGSDLGLPGAGAQQRAAATTAAAPAWATAVADGFASVNSQGQNGTYGGRDGQVVTVRTQAELEKYATAAEPYVIVVAATINMNPVGKEIEVRSDKTIVGSGTSGHIVGGGFFLGAGVHNVIIRNLTIRDAYQGVWNDKEHDFDAIQMDGAHHVWIDHNDLRHMADGLIDVRKDSTNVTVSWNKLSDDNKAFGIGWTDNVVTDITIHHNWIRETEQRNPSTDNAAHAHLYNNFLEDVAGTGIKSSYGNYSRGRTAMLLENSYFQGINNAVIKDATATLVQRGNVFSGTSGRNESGGAAFDPKAYYPYTLDAASNVPSLLKSGAGPRSSIGSSTVSVKAATTLTVAKDGSGQYATVQAAVNAVPANNASRVVIAVRPGTYRETVKVPADKPHVTIQGTGGSRKDTVIVHGNAAGTPRPDGSGTYGTAGSATVAVEADDFQARNLTVSNDFDEKANQNLSGHQAVALRTAADKVFLDGVIVDGDQDTLLLDTAAKDRLGRVYVANSYVLGNVDFVFGRATAVIDRSVITLKKRWDGSSGGYVTAPSTAANRKGILIANSAVSGDVSGSSFYLGRPWHAGGDATLDPQTTVRNTTLSAAVKSTPWTDMSGFSWKDDRFAEYRNTGAGSGPASTERPQLTDAQAAGQEVADWLGDWTPTAS</sequence>
<comment type="subcellular location">
    <subcellularLocation>
        <location evidence="5">Secreted</location>
    </subcellularLocation>
</comment>
<dbReference type="InterPro" id="IPR002022">
    <property type="entry name" value="Pec_lyase"/>
</dbReference>
<evidence type="ECO:0000256" key="3">
    <source>
        <dbReference type="ARBA" id="ARBA00023085"/>
    </source>
</evidence>
<protein>
    <submittedName>
        <fullName evidence="8">Pectinesterase family protein</fullName>
    </submittedName>
</protein>
<keyword evidence="5" id="KW-0624">Polysaccharide degradation</keyword>
<keyword evidence="5" id="KW-0119">Carbohydrate metabolism</keyword>
<name>A0ABW0CSF1_STRCD</name>
<comment type="similarity">
    <text evidence="5">Belongs to the polysaccharide lyase 1 family.</text>
</comment>
<organism evidence="8 9">
    <name type="scientific">Streptomyces coerulescens</name>
    <dbReference type="NCBI Taxonomy" id="29304"/>
    <lineage>
        <taxon>Bacteria</taxon>
        <taxon>Bacillati</taxon>
        <taxon>Actinomycetota</taxon>
        <taxon>Actinomycetes</taxon>
        <taxon>Kitasatosporales</taxon>
        <taxon>Streptomycetaceae</taxon>
        <taxon>Streptomyces</taxon>
    </lineage>
</organism>
<keyword evidence="4 5" id="KW-0456">Lyase</keyword>
<evidence type="ECO:0000256" key="5">
    <source>
        <dbReference type="RuleBase" id="RU361173"/>
    </source>
</evidence>
<keyword evidence="2" id="KW-0378">Hydrolase</keyword>
<evidence type="ECO:0000259" key="7">
    <source>
        <dbReference type="SMART" id="SM00656"/>
    </source>
</evidence>
<keyword evidence="5" id="KW-0964">Secreted</keyword>
<dbReference type="InterPro" id="IPR011050">
    <property type="entry name" value="Pectin_lyase_fold/virulence"/>
</dbReference>
<accession>A0ABW0CSF1</accession>
<comment type="caution">
    <text evidence="8">The sequence shown here is derived from an EMBL/GenBank/DDBJ whole genome shotgun (WGS) entry which is preliminary data.</text>
</comment>
<feature type="domain" description="Pectate lyase" evidence="7">
    <location>
        <begin position="81"/>
        <end position="299"/>
    </location>
</feature>
<evidence type="ECO:0000256" key="2">
    <source>
        <dbReference type="ARBA" id="ARBA00022801"/>
    </source>
</evidence>
<comment type="similarity">
    <text evidence="1">Belongs to the pectinesterase family.</text>
</comment>
<feature type="region of interest" description="Disordered" evidence="6">
    <location>
        <begin position="650"/>
        <end position="673"/>
    </location>
</feature>
<gene>
    <name evidence="8" type="ORF">ACFPQ9_29415</name>
</gene>
<proteinExistence type="inferred from homology"/>
<reference evidence="9" key="1">
    <citation type="journal article" date="2019" name="Int. J. Syst. Evol. Microbiol.">
        <title>The Global Catalogue of Microorganisms (GCM) 10K type strain sequencing project: providing services to taxonomists for standard genome sequencing and annotation.</title>
        <authorList>
            <consortium name="The Broad Institute Genomics Platform"/>
            <consortium name="The Broad Institute Genome Sequencing Center for Infectious Disease"/>
            <person name="Wu L."/>
            <person name="Ma J."/>
        </authorList>
    </citation>
    <scope>NUCLEOTIDE SEQUENCE [LARGE SCALE GENOMIC DNA]</scope>
    <source>
        <strain evidence="9">KCTC 42586</strain>
    </source>
</reference>
<dbReference type="Proteomes" id="UP001596263">
    <property type="component" value="Unassembled WGS sequence"/>
</dbReference>
<evidence type="ECO:0000256" key="1">
    <source>
        <dbReference type="ARBA" id="ARBA00008891"/>
    </source>
</evidence>
<dbReference type="Gene3D" id="2.160.20.10">
    <property type="entry name" value="Single-stranded right-handed beta-helix, Pectin lyase-like"/>
    <property type="match status" value="2"/>
</dbReference>
<dbReference type="EMBL" id="JBHSKM010000023">
    <property type="protein sequence ID" value="MFC5217961.1"/>
    <property type="molecule type" value="Genomic_DNA"/>
</dbReference>
<dbReference type="InterPro" id="IPR012334">
    <property type="entry name" value="Pectin_lyas_fold"/>
</dbReference>
<dbReference type="InterPro" id="IPR000070">
    <property type="entry name" value="Pectinesterase_cat"/>
</dbReference>
<keyword evidence="3" id="KW-0063">Aspartyl esterase</keyword>
<dbReference type="PANTHER" id="PTHR31321:SF57">
    <property type="entry name" value="PECTINESTERASE 53-RELATED"/>
    <property type="match status" value="1"/>
</dbReference>
<dbReference type="Pfam" id="PF01095">
    <property type="entry name" value="Pectinesterase"/>
    <property type="match status" value="1"/>
</dbReference>
<dbReference type="PANTHER" id="PTHR31321">
    <property type="entry name" value="ACYL-COA THIOESTER HYDROLASE YBHC-RELATED"/>
    <property type="match status" value="1"/>
</dbReference>
<evidence type="ECO:0000256" key="4">
    <source>
        <dbReference type="ARBA" id="ARBA00023239"/>
    </source>
</evidence>
<evidence type="ECO:0000313" key="8">
    <source>
        <dbReference type="EMBL" id="MFC5217961.1"/>
    </source>
</evidence>
<dbReference type="SMART" id="SM00656">
    <property type="entry name" value="Amb_all"/>
    <property type="match status" value="1"/>
</dbReference>
<keyword evidence="9" id="KW-1185">Reference proteome</keyword>
<feature type="compositionally biased region" description="Polar residues" evidence="6">
    <location>
        <begin position="658"/>
        <end position="668"/>
    </location>
</feature>
<dbReference type="Pfam" id="PF00544">
    <property type="entry name" value="Pectate_lyase_4"/>
    <property type="match status" value="1"/>
</dbReference>